<proteinExistence type="predicted"/>
<protein>
    <submittedName>
        <fullName evidence="1">Putative phytol kinase 3ic</fullName>
    </submittedName>
</protein>
<accession>A0A2P2K4K0</accession>
<dbReference type="EMBL" id="GGEC01020160">
    <property type="protein sequence ID" value="MBX00644.1"/>
    <property type="molecule type" value="Transcribed_RNA"/>
</dbReference>
<keyword evidence="1" id="KW-0808">Transferase</keyword>
<keyword evidence="1" id="KW-0418">Kinase</keyword>
<evidence type="ECO:0000313" key="1">
    <source>
        <dbReference type="EMBL" id="MBX00644.1"/>
    </source>
</evidence>
<sequence>MKDRIHIS</sequence>
<name>A0A2P2K4K0_RHIMU</name>
<reference evidence="1" key="1">
    <citation type="submission" date="2018-02" db="EMBL/GenBank/DDBJ databases">
        <title>Rhizophora mucronata_Transcriptome.</title>
        <authorList>
            <person name="Meera S.P."/>
            <person name="Sreeshan A."/>
            <person name="Augustine A."/>
        </authorList>
    </citation>
    <scope>NUCLEOTIDE SEQUENCE</scope>
    <source>
        <tissue evidence="1">Leaf</tissue>
    </source>
</reference>
<dbReference type="GO" id="GO:0016301">
    <property type="term" value="F:kinase activity"/>
    <property type="evidence" value="ECO:0007669"/>
    <property type="project" value="UniProtKB-KW"/>
</dbReference>
<organism evidence="1">
    <name type="scientific">Rhizophora mucronata</name>
    <name type="common">Asiatic mangrove</name>
    <dbReference type="NCBI Taxonomy" id="61149"/>
    <lineage>
        <taxon>Eukaryota</taxon>
        <taxon>Viridiplantae</taxon>
        <taxon>Streptophyta</taxon>
        <taxon>Embryophyta</taxon>
        <taxon>Tracheophyta</taxon>
        <taxon>Spermatophyta</taxon>
        <taxon>Magnoliopsida</taxon>
        <taxon>eudicotyledons</taxon>
        <taxon>Gunneridae</taxon>
        <taxon>Pentapetalae</taxon>
        <taxon>rosids</taxon>
        <taxon>fabids</taxon>
        <taxon>Malpighiales</taxon>
        <taxon>Rhizophoraceae</taxon>
        <taxon>Rhizophora</taxon>
    </lineage>
</organism>